<dbReference type="Proteomes" id="UP000789920">
    <property type="component" value="Unassembled WGS sequence"/>
</dbReference>
<feature type="non-terminal residue" evidence="1">
    <location>
        <position position="1"/>
    </location>
</feature>
<evidence type="ECO:0000313" key="1">
    <source>
        <dbReference type="EMBL" id="CAG8732192.1"/>
    </source>
</evidence>
<evidence type="ECO:0000313" key="2">
    <source>
        <dbReference type="Proteomes" id="UP000789920"/>
    </source>
</evidence>
<proteinExistence type="predicted"/>
<name>A0ACA9Q080_9GLOM</name>
<gene>
    <name evidence="1" type="ORF">RPERSI_LOCUS12273</name>
</gene>
<organism evidence="1 2">
    <name type="scientific">Racocetra persica</name>
    <dbReference type="NCBI Taxonomy" id="160502"/>
    <lineage>
        <taxon>Eukaryota</taxon>
        <taxon>Fungi</taxon>
        <taxon>Fungi incertae sedis</taxon>
        <taxon>Mucoromycota</taxon>
        <taxon>Glomeromycotina</taxon>
        <taxon>Glomeromycetes</taxon>
        <taxon>Diversisporales</taxon>
        <taxon>Gigasporaceae</taxon>
        <taxon>Racocetra</taxon>
    </lineage>
</organism>
<reference evidence="1" key="1">
    <citation type="submission" date="2021-06" db="EMBL/GenBank/DDBJ databases">
        <authorList>
            <person name="Kallberg Y."/>
            <person name="Tangrot J."/>
            <person name="Rosling A."/>
        </authorList>
    </citation>
    <scope>NUCLEOTIDE SEQUENCE</scope>
    <source>
        <strain evidence="1">MA461A</strain>
    </source>
</reference>
<sequence length="97" mass="10626">IGALASVSTSIASIVNHGTPSSCIECGYYDYGYFYVNLIFHAIIFLVTAFGIIVVCCAESPALLRSKFYDYCNEHAKTQNDIMACDDAYRSFTIGSI</sequence>
<protein>
    <submittedName>
        <fullName evidence="1">1093_t:CDS:1</fullName>
    </submittedName>
</protein>
<dbReference type="EMBL" id="CAJVQC010026131">
    <property type="protein sequence ID" value="CAG8732192.1"/>
    <property type="molecule type" value="Genomic_DNA"/>
</dbReference>
<feature type="non-terminal residue" evidence="1">
    <location>
        <position position="97"/>
    </location>
</feature>
<comment type="caution">
    <text evidence="1">The sequence shown here is derived from an EMBL/GenBank/DDBJ whole genome shotgun (WGS) entry which is preliminary data.</text>
</comment>
<keyword evidence="2" id="KW-1185">Reference proteome</keyword>
<accession>A0ACA9Q080</accession>